<feature type="transmembrane region" description="Helical" evidence="1">
    <location>
        <begin position="57"/>
        <end position="79"/>
    </location>
</feature>
<dbReference type="Proteomes" id="UP001596549">
    <property type="component" value="Unassembled WGS sequence"/>
</dbReference>
<evidence type="ECO:0000313" key="2">
    <source>
        <dbReference type="EMBL" id="MFC7371702.1"/>
    </source>
</evidence>
<keyword evidence="1" id="KW-0812">Transmembrane</keyword>
<feature type="transmembrane region" description="Helical" evidence="1">
    <location>
        <begin position="91"/>
        <end position="113"/>
    </location>
</feature>
<dbReference type="EMBL" id="JBHTCP010000014">
    <property type="protein sequence ID" value="MFC7371702.1"/>
    <property type="molecule type" value="Genomic_DNA"/>
</dbReference>
<protein>
    <submittedName>
        <fullName evidence="2">Uncharacterized protein</fullName>
    </submittedName>
</protein>
<sequence length="125" mass="13857">MRGHVMSAGAVSIITGISFAARMYGPQEDGLQGWGYAAIFWGSVLLYTALQSFNMLLLKLVSGFGVFLHGPPFILWILFHGSTLTDRPSGFQAHWAFSLPYLYIIGVCLYVIAARVKTFEKYNNS</sequence>
<reference evidence="3" key="1">
    <citation type="journal article" date="2019" name="Int. J. Syst. Evol. Microbiol.">
        <title>The Global Catalogue of Microorganisms (GCM) 10K type strain sequencing project: providing services to taxonomists for standard genome sequencing and annotation.</title>
        <authorList>
            <consortium name="The Broad Institute Genomics Platform"/>
            <consortium name="The Broad Institute Genome Sequencing Center for Infectious Disease"/>
            <person name="Wu L."/>
            <person name="Ma J."/>
        </authorList>
    </citation>
    <scope>NUCLEOTIDE SEQUENCE [LARGE SCALE GENOMIC DNA]</scope>
    <source>
        <strain evidence="3">NBRC 106396</strain>
    </source>
</reference>
<keyword evidence="1" id="KW-0472">Membrane</keyword>
<comment type="caution">
    <text evidence="2">The sequence shown here is derived from an EMBL/GenBank/DDBJ whole genome shotgun (WGS) entry which is preliminary data.</text>
</comment>
<keyword evidence="3" id="KW-1185">Reference proteome</keyword>
<feature type="transmembrane region" description="Helical" evidence="1">
    <location>
        <begin position="7"/>
        <end position="25"/>
    </location>
</feature>
<dbReference type="RefSeq" id="WP_379748545.1">
    <property type="nucleotide sequence ID" value="NZ_JBHTCP010000014.1"/>
</dbReference>
<evidence type="ECO:0000256" key="1">
    <source>
        <dbReference type="SAM" id="Phobius"/>
    </source>
</evidence>
<feature type="transmembrane region" description="Helical" evidence="1">
    <location>
        <begin position="31"/>
        <end position="50"/>
    </location>
</feature>
<keyword evidence="1" id="KW-1133">Transmembrane helix</keyword>
<gene>
    <name evidence="2" type="ORF">ACFQPF_08435</name>
</gene>
<name>A0ABW2NM45_9BACL</name>
<organism evidence="2 3">
    <name type="scientific">Fictibacillus iocasae</name>
    <dbReference type="NCBI Taxonomy" id="2715437"/>
    <lineage>
        <taxon>Bacteria</taxon>
        <taxon>Bacillati</taxon>
        <taxon>Bacillota</taxon>
        <taxon>Bacilli</taxon>
        <taxon>Bacillales</taxon>
        <taxon>Fictibacillaceae</taxon>
        <taxon>Fictibacillus</taxon>
    </lineage>
</organism>
<accession>A0ABW2NM45</accession>
<proteinExistence type="predicted"/>
<evidence type="ECO:0000313" key="3">
    <source>
        <dbReference type="Proteomes" id="UP001596549"/>
    </source>
</evidence>